<evidence type="ECO:0000313" key="1">
    <source>
        <dbReference type="EMBL" id="WEK33620.1"/>
    </source>
</evidence>
<evidence type="ECO:0000313" key="2">
    <source>
        <dbReference type="Proteomes" id="UP001220610"/>
    </source>
</evidence>
<organism evidence="1 2">
    <name type="scientific">Candidatus Pseudobacter hemicellulosilyticus</name>
    <dbReference type="NCBI Taxonomy" id="3121375"/>
    <lineage>
        <taxon>Bacteria</taxon>
        <taxon>Pseudomonadati</taxon>
        <taxon>Bacteroidota</taxon>
        <taxon>Chitinophagia</taxon>
        <taxon>Chitinophagales</taxon>
        <taxon>Chitinophagaceae</taxon>
        <taxon>Pseudobacter</taxon>
    </lineage>
</organism>
<name>A0AAJ6BDH0_9BACT</name>
<dbReference type="EMBL" id="CP119311">
    <property type="protein sequence ID" value="WEK33620.1"/>
    <property type="molecule type" value="Genomic_DNA"/>
</dbReference>
<dbReference type="Proteomes" id="UP001220610">
    <property type="component" value="Chromosome"/>
</dbReference>
<reference evidence="1" key="1">
    <citation type="submission" date="2023-03" db="EMBL/GenBank/DDBJ databases">
        <title>Andean soil-derived lignocellulolytic bacterial consortium as a source of novel taxa and putative plastic-active enzymes.</title>
        <authorList>
            <person name="Diaz-Garcia L."/>
            <person name="Chuvochina M."/>
            <person name="Feuerriegel G."/>
            <person name="Bunk B."/>
            <person name="Sproer C."/>
            <person name="Streit W.R."/>
            <person name="Rodriguez L.M."/>
            <person name="Overmann J."/>
            <person name="Jimenez D.J."/>
        </authorList>
    </citation>
    <scope>NUCLEOTIDE SEQUENCE</scope>
    <source>
        <strain evidence="1">MAG 7</strain>
    </source>
</reference>
<gene>
    <name evidence="1" type="ORF">P0Y53_14100</name>
</gene>
<protein>
    <submittedName>
        <fullName evidence="1">Uncharacterized protein</fullName>
    </submittedName>
</protein>
<sequence>MEEYIIPVNKVEELQTIRDLQALETIFDRARRTIIGGSAVILVREKADGSHDRFDTLTTESDFEAYRQQVFRYL</sequence>
<accession>A0AAJ6BDH0</accession>
<dbReference type="AlphaFoldDB" id="A0AAJ6BDH0"/>
<proteinExistence type="predicted"/>